<sequence length="264" mass="29455">MASIAKNRSETSYVAGGLVLNMNWPRLSDDIDIFQDTDEEIGPTADRDIETLRSDGFRVYIEVNVYGCVEAEVSQALENTLIQWMSESRIRFFPLIRDEEWGARLHPADLAVNKVLAASTRTKPRDFVDLLMIDERLSPLGALIMAASGKPPHYSPIKIVDEIRRRGLSVSTDEYNSVKGLPDDFTATVIRERLVEALDRAEDYARLAPADIVGLLVIDSNGIPVQISVLNEAGVQFRKATSEPDVMPSLPDVPESWRRIDNAD</sequence>
<proteinExistence type="predicted"/>
<gene>
    <name evidence="1" type="ORF">CCGE525_11265</name>
</gene>
<dbReference type="AlphaFoldDB" id="A0A387FRJ5"/>
<evidence type="ECO:0000313" key="2">
    <source>
        <dbReference type="Proteomes" id="UP000282195"/>
    </source>
</evidence>
<dbReference type="EMBL" id="CP032694">
    <property type="protein sequence ID" value="AYG61418.1"/>
    <property type="molecule type" value="Genomic_DNA"/>
</dbReference>
<dbReference type="Proteomes" id="UP000282195">
    <property type="component" value="Chromosome"/>
</dbReference>
<organism evidence="1 2">
    <name type="scientific">Rhizobium jaguaris</name>
    <dbReference type="NCBI Taxonomy" id="1312183"/>
    <lineage>
        <taxon>Bacteria</taxon>
        <taxon>Pseudomonadati</taxon>
        <taxon>Pseudomonadota</taxon>
        <taxon>Alphaproteobacteria</taxon>
        <taxon>Hyphomicrobiales</taxon>
        <taxon>Rhizobiaceae</taxon>
        <taxon>Rhizobium/Agrobacterium group</taxon>
        <taxon>Rhizobium</taxon>
    </lineage>
</organism>
<dbReference type="OrthoDB" id="182382at2"/>
<protein>
    <recommendedName>
        <fullName evidence="3">Nucleotidyl transferase AbiEii/AbiGii toxin family protein</fullName>
    </recommendedName>
</protein>
<reference evidence="1 2" key="1">
    <citation type="submission" date="2018-10" db="EMBL/GenBank/DDBJ databases">
        <title>Rhizobium etli, R. leguminosarum and a new Rhizobium genospecies from Phaseolus dumosus.</title>
        <authorList>
            <person name="Ramirez-Puebla S.T."/>
            <person name="Rogel-Hernandez M.A."/>
            <person name="Guerrero G."/>
            <person name="Ormeno-Orrillo E."/>
            <person name="Martinez-Romero J.C."/>
            <person name="Negrete-Yankelevich S."/>
            <person name="Martinez-Romero E."/>
        </authorList>
    </citation>
    <scope>NUCLEOTIDE SEQUENCE [LARGE SCALE GENOMIC DNA]</scope>
    <source>
        <strain evidence="1 2">CCGE525</strain>
    </source>
</reference>
<evidence type="ECO:0008006" key="3">
    <source>
        <dbReference type="Google" id="ProtNLM"/>
    </source>
</evidence>
<accession>A0A387FRJ5</accession>
<keyword evidence="2" id="KW-1185">Reference proteome</keyword>
<evidence type="ECO:0000313" key="1">
    <source>
        <dbReference type="EMBL" id="AYG61418.1"/>
    </source>
</evidence>
<dbReference type="KEGG" id="rjg:CCGE525_11265"/>
<name>A0A387FRJ5_9HYPH</name>